<evidence type="ECO:0000313" key="1">
    <source>
        <dbReference type="EMBL" id="CDF37105.1"/>
    </source>
</evidence>
<name>R7QI67_CHOCR</name>
<proteinExistence type="predicted"/>
<dbReference type="EMBL" id="HG001816">
    <property type="protein sequence ID" value="CDF37105.1"/>
    <property type="molecule type" value="Genomic_DNA"/>
</dbReference>
<evidence type="ECO:0000313" key="2">
    <source>
        <dbReference type="Proteomes" id="UP000012073"/>
    </source>
</evidence>
<sequence length="104" mass="10919">MVSASTAVTVTSKSKVALAPRTTLIPTLVIRPKPVEVSVTANSLVSDWRVTGTRLLTTLTMRRGAGPARAAEKKRARQAINFAETILGDGVSAVKQGEGEVFVG</sequence>
<dbReference type="GeneID" id="17324641"/>
<protein>
    <submittedName>
        <fullName evidence="1">Uncharacterized protein</fullName>
    </submittedName>
</protein>
<dbReference type="KEGG" id="ccp:CHC_T00005329001"/>
<dbReference type="Proteomes" id="UP000012073">
    <property type="component" value="Unassembled WGS sequence"/>
</dbReference>
<accession>R7QI67</accession>
<keyword evidence="2" id="KW-1185">Reference proteome</keyword>
<dbReference type="AlphaFoldDB" id="R7QI67"/>
<dbReference type="Gramene" id="CDF37105">
    <property type="protein sequence ID" value="CDF37105"/>
    <property type="gene ID" value="CHC_T00005329001"/>
</dbReference>
<gene>
    <name evidence="1" type="ORF">CHC_T00005329001</name>
</gene>
<dbReference type="RefSeq" id="XP_005716924.1">
    <property type="nucleotide sequence ID" value="XM_005716867.1"/>
</dbReference>
<organism evidence="1 2">
    <name type="scientific">Chondrus crispus</name>
    <name type="common">Carrageen Irish moss</name>
    <name type="synonym">Polymorpha crispa</name>
    <dbReference type="NCBI Taxonomy" id="2769"/>
    <lineage>
        <taxon>Eukaryota</taxon>
        <taxon>Rhodophyta</taxon>
        <taxon>Florideophyceae</taxon>
        <taxon>Rhodymeniophycidae</taxon>
        <taxon>Gigartinales</taxon>
        <taxon>Gigartinaceae</taxon>
        <taxon>Chondrus</taxon>
    </lineage>
</organism>
<reference evidence="2" key="1">
    <citation type="journal article" date="2013" name="Proc. Natl. Acad. Sci. U.S.A.">
        <title>Genome structure and metabolic features in the red seaweed Chondrus crispus shed light on evolution of the Archaeplastida.</title>
        <authorList>
            <person name="Collen J."/>
            <person name="Porcel B."/>
            <person name="Carre W."/>
            <person name="Ball S.G."/>
            <person name="Chaparro C."/>
            <person name="Tonon T."/>
            <person name="Barbeyron T."/>
            <person name="Michel G."/>
            <person name="Noel B."/>
            <person name="Valentin K."/>
            <person name="Elias M."/>
            <person name="Artiguenave F."/>
            <person name="Arun A."/>
            <person name="Aury J.M."/>
            <person name="Barbosa-Neto J.F."/>
            <person name="Bothwell J.H."/>
            <person name="Bouget F.Y."/>
            <person name="Brillet L."/>
            <person name="Cabello-Hurtado F."/>
            <person name="Capella-Gutierrez S."/>
            <person name="Charrier B."/>
            <person name="Cladiere L."/>
            <person name="Cock J.M."/>
            <person name="Coelho S.M."/>
            <person name="Colleoni C."/>
            <person name="Czjzek M."/>
            <person name="Da Silva C."/>
            <person name="Delage L."/>
            <person name="Denoeud F."/>
            <person name="Deschamps P."/>
            <person name="Dittami S.M."/>
            <person name="Gabaldon T."/>
            <person name="Gachon C.M."/>
            <person name="Groisillier A."/>
            <person name="Herve C."/>
            <person name="Jabbari K."/>
            <person name="Katinka M."/>
            <person name="Kloareg B."/>
            <person name="Kowalczyk N."/>
            <person name="Labadie K."/>
            <person name="Leblanc C."/>
            <person name="Lopez P.J."/>
            <person name="McLachlan D.H."/>
            <person name="Meslet-Cladiere L."/>
            <person name="Moustafa A."/>
            <person name="Nehr Z."/>
            <person name="Nyvall Collen P."/>
            <person name="Panaud O."/>
            <person name="Partensky F."/>
            <person name="Poulain J."/>
            <person name="Rensing S.A."/>
            <person name="Rousvoal S."/>
            <person name="Samson G."/>
            <person name="Symeonidi A."/>
            <person name="Weissenbach J."/>
            <person name="Zambounis A."/>
            <person name="Wincker P."/>
            <person name="Boyen C."/>
        </authorList>
    </citation>
    <scope>NUCLEOTIDE SEQUENCE [LARGE SCALE GENOMIC DNA]</scope>
    <source>
        <strain evidence="2">cv. Stackhouse</strain>
    </source>
</reference>